<evidence type="ECO:0000256" key="1">
    <source>
        <dbReference type="ARBA" id="ARBA00004123"/>
    </source>
</evidence>
<sequence>MDESRQAASVQKRLFQPVGTRHQPSDSSKRGALAKVFRQAVPESVLYTALEVQSHEEHITAQPLTPQSLSMDVMARPYTYDTRTQFINSLIISKDDVEMLEKATRAQCNSPIWSMARRGRLTASNFYSVYTKVQSIKKDPDTETGSLLGRIMGYDRVRASLAPLEYGRKTEAAARKSLFEQFQSEHEDAQCHQNICAALDFFFEEYVAPELLTGKLKKKRDAVAQQAGTSQAGTSQAGTSQAGTSQAGTSQAGTSQAGTSQAGTSQAGTSQASTILAKTGSHNIGLEDMSGQAERDPYTLLMNLKAALTLLLAVEELGALTEDGVDVPGEVVDVVAGGEVDGPPTGISWDRDKTNVEDKPTGTKNSSGNQLGADTGDKPHMCGECRSPTAVPQNLCDRSPTAVPQNFCDGSPTAVPQNFCDGSPTAVPQNFCDGSPTAVPQNFCDGSPTAVPQTFCDRSPTAVPQNFCDRSPTAIPQNFCDGCPTAVPQNLCDGSPTTVLWGRNTFNVQEQLAEAETSLVNQLEAQFGETPFLCGERGYRTADKSCLSKHVRTHTGKKTYKCDQCEYSAAHKSTLDRHLAKHSDEKPYMCGECGYRTAEKGSTWQRQAMGLLLLFTRAAVMGLLL</sequence>
<dbReference type="Gene3D" id="3.30.160.60">
    <property type="entry name" value="Classic Zinc Finger"/>
    <property type="match status" value="2"/>
</dbReference>
<feature type="compositionally biased region" description="Basic and acidic residues" evidence="13">
    <location>
        <begin position="349"/>
        <end position="361"/>
    </location>
</feature>
<keyword evidence="16" id="KW-1185">Reference proteome</keyword>
<keyword evidence="4" id="KW-0677">Repeat</keyword>
<dbReference type="FunFam" id="3.30.160.60:FF:000604">
    <property type="entry name" value="Histone H4 transcription factor-like Protein"/>
    <property type="match status" value="1"/>
</dbReference>
<keyword evidence="5" id="KW-0255">Endonuclease</keyword>
<keyword evidence="6 12" id="KW-0863">Zinc-finger</keyword>
<dbReference type="Proteomes" id="UP000838412">
    <property type="component" value="Chromosome 1"/>
</dbReference>
<dbReference type="Pfam" id="PF01771">
    <property type="entry name" value="Viral_alk_exo"/>
    <property type="match status" value="1"/>
</dbReference>
<feature type="compositionally biased region" description="Low complexity" evidence="13">
    <location>
        <begin position="335"/>
        <end position="344"/>
    </location>
</feature>
<organism evidence="15 16">
    <name type="scientific">Branchiostoma lanceolatum</name>
    <name type="common">Common lancelet</name>
    <name type="synonym">Amphioxus lanceolatum</name>
    <dbReference type="NCBI Taxonomy" id="7740"/>
    <lineage>
        <taxon>Eukaryota</taxon>
        <taxon>Metazoa</taxon>
        <taxon>Chordata</taxon>
        <taxon>Cephalochordata</taxon>
        <taxon>Leptocardii</taxon>
        <taxon>Amphioxiformes</taxon>
        <taxon>Branchiostomatidae</taxon>
        <taxon>Branchiostoma</taxon>
    </lineage>
</organism>
<feature type="region of interest" description="Disordered" evidence="13">
    <location>
        <begin position="227"/>
        <end position="272"/>
    </location>
</feature>
<dbReference type="GO" id="GO:0008270">
    <property type="term" value="F:zinc ion binding"/>
    <property type="evidence" value="ECO:0007669"/>
    <property type="project" value="UniProtKB-KW"/>
</dbReference>
<dbReference type="InterPro" id="IPR036236">
    <property type="entry name" value="Znf_C2H2_sf"/>
</dbReference>
<evidence type="ECO:0000256" key="8">
    <source>
        <dbReference type="ARBA" id="ARBA00022833"/>
    </source>
</evidence>
<dbReference type="Gene3D" id="3.90.320.10">
    <property type="match status" value="1"/>
</dbReference>
<evidence type="ECO:0000256" key="6">
    <source>
        <dbReference type="ARBA" id="ARBA00022771"/>
    </source>
</evidence>
<dbReference type="GO" id="GO:0004519">
    <property type="term" value="F:endonuclease activity"/>
    <property type="evidence" value="ECO:0007669"/>
    <property type="project" value="UniProtKB-KW"/>
</dbReference>
<evidence type="ECO:0000256" key="9">
    <source>
        <dbReference type="ARBA" id="ARBA00022839"/>
    </source>
</evidence>
<dbReference type="SUPFAM" id="SSF52980">
    <property type="entry name" value="Restriction endonuclease-like"/>
    <property type="match status" value="1"/>
</dbReference>
<evidence type="ECO:0000256" key="13">
    <source>
        <dbReference type="SAM" id="MobiDB-lite"/>
    </source>
</evidence>
<dbReference type="GO" id="GO:0003677">
    <property type="term" value="F:DNA binding"/>
    <property type="evidence" value="ECO:0007669"/>
    <property type="project" value="UniProtKB-KW"/>
</dbReference>
<evidence type="ECO:0000256" key="11">
    <source>
        <dbReference type="ARBA" id="ARBA00023242"/>
    </source>
</evidence>
<dbReference type="PANTHER" id="PTHR24392:SF31">
    <property type="entry name" value="C2H2-TYPE DOMAIN-CONTAINING PROTEIN"/>
    <property type="match status" value="1"/>
</dbReference>
<proteinExistence type="predicted"/>
<dbReference type="InterPro" id="IPR011604">
    <property type="entry name" value="PDDEXK-like_dom_sf"/>
</dbReference>
<feature type="domain" description="C2H2-type" evidence="14">
    <location>
        <begin position="560"/>
        <end position="587"/>
    </location>
</feature>
<evidence type="ECO:0000256" key="7">
    <source>
        <dbReference type="ARBA" id="ARBA00022801"/>
    </source>
</evidence>
<dbReference type="SUPFAM" id="SSF57667">
    <property type="entry name" value="beta-beta-alpha zinc fingers"/>
    <property type="match status" value="1"/>
</dbReference>
<protein>
    <submittedName>
        <fullName evidence="15">REST protein</fullName>
    </submittedName>
</protein>
<dbReference type="PROSITE" id="PS50157">
    <property type="entry name" value="ZINC_FINGER_C2H2_2"/>
    <property type="match status" value="2"/>
</dbReference>
<dbReference type="EMBL" id="OV696686">
    <property type="protein sequence ID" value="CAH1233132.1"/>
    <property type="molecule type" value="Genomic_DNA"/>
</dbReference>
<evidence type="ECO:0000259" key="14">
    <source>
        <dbReference type="PROSITE" id="PS50157"/>
    </source>
</evidence>
<evidence type="ECO:0000256" key="2">
    <source>
        <dbReference type="ARBA" id="ARBA00022722"/>
    </source>
</evidence>
<evidence type="ECO:0000313" key="15">
    <source>
        <dbReference type="EMBL" id="CAH1233132.1"/>
    </source>
</evidence>
<feature type="region of interest" description="Disordered" evidence="13">
    <location>
        <begin position="1"/>
        <end position="31"/>
    </location>
</feature>
<dbReference type="PANTHER" id="PTHR24392">
    <property type="entry name" value="ZINC FINGER PROTEIN"/>
    <property type="match status" value="1"/>
</dbReference>
<evidence type="ECO:0000256" key="10">
    <source>
        <dbReference type="ARBA" id="ARBA00023125"/>
    </source>
</evidence>
<dbReference type="GO" id="GO:0006281">
    <property type="term" value="P:DNA repair"/>
    <property type="evidence" value="ECO:0007669"/>
    <property type="project" value="UniProtKB-ARBA"/>
</dbReference>
<evidence type="ECO:0000256" key="5">
    <source>
        <dbReference type="ARBA" id="ARBA00022759"/>
    </source>
</evidence>
<feature type="domain" description="C2H2-type" evidence="14">
    <location>
        <begin position="532"/>
        <end position="559"/>
    </location>
</feature>
<dbReference type="InterPro" id="IPR011335">
    <property type="entry name" value="Restrct_endonuc-II-like"/>
</dbReference>
<reference evidence="15" key="1">
    <citation type="submission" date="2022-01" db="EMBL/GenBank/DDBJ databases">
        <authorList>
            <person name="Braso-Vives M."/>
        </authorList>
    </citation>
    <scope>NUCLEOTIDE SEQUENCE</scope>
</reference>
<keyword evidence="9" id="KW-0269">Exonuclease</keyword>
<evidence type="ECO:0000313" key="16">
    <source>
        <dbReference type="Proteomes" id="UP000838412"/>
    </source>
</evidence>
<dbReference type="FunFam" id="3.30.160.60:FF:000910">
    <property type="entry name" value="Uncharacterized protein"/>
    <property type="match status" value="1"/>
</dbReference>
<comment type="subcellular location">
    <subcellularLocation>
        <location evidence="1">Nucleus</location>
    </subcellularLocation>
</comment>
<dbReference type="AlphaFoldDB" id="A0A8J9VAY0"/>
<keyword evidence="10" id="KW-0238">DNA-binding</keyword>
<feature type="region of interest" description="Disordered" evidence="13">
    <location>
        <begin position="335"/>
        <end position="374"/>
    </location>
</feature>
<name>A0A8J9VAY0_BRALA</name>
<keyword evidence="2" id="KW-0540">Nuclease</keyword>
<dbReference type="InterPro" id="IPR013087">
    <property type="entry name" value="Znf_C2H2_type"/>
</dbReference>
<keyword evidence="8" id="KW-0862">Zinc</keyword>
<dbReference type="GO" id="GO:0004527">
    <property type="term" value="F:exonuclease activity"/>
    <property type="evidence" value="ECO:0007669"/>
    <property type="project" value="UniProtKB-KW"/>
</dbReference>
<gene>
    <name evidence="15" type="primary">REST</name>
    <name evidence="15" type="ORF">BLAG_LOCUS1985</name>
</gene>
<accession>A0A8J9VAY0</accession>
<dbReference type="OrthoDB" id="7493184at2759"/>
<keyword evidence="7" id="KW-0378">Hydrolase</keyword>
<dbReference type="SMART" id="SM00355">
    <property type="entry name" value="ZnF_C2H2"/>
    <property type="match status" value="2"/>
</dbReference>
<evidence type="ECO:0000256" key="4">
    <source>
        <dbReference type="ARBA" id="ARBA00022737"/>
    </source>
</evidence>
<dbReference type="InterPro" id="IPR034720">
    <property type="entry name" value="Viral_alk_exo"/>
</dbReference>
<dbReference type="GO" id="GO:0005634">
    <property type="term" value="C:nucleus"/>
    <property type="evidence" value="ECO:0007669"/>
    <property type="project" value="UniProtKB-SubCell"/>
</dbReference>
<keyword evidence="3" id="KW-0479">Metal-binding</keyword>
<keyword evidence="11" id="KW-0539">Nucleus</keyword>
<evidence type="ECO:0000256" key="3">
    <source>
        <dbReference type="ARBA" id="ARBA00022723"/>
    </source>
</evidence>
<feature type="compositionally biased region" description="Polar residues" evidence="13">
    <location>
        <begin position="362"/>
        <end position="372"/>
    </location>
</feature>
<evidence type="ECO:0000256" key="12">
    <source>
        <dbReference type="PROSITE-ProRule" id="PRU00042"/>
    </source>
</evidence>